<keyword evidence="2" id="KW-1185">Reference proteome</keyword>
<gene>
    <name evidence="1" type="ORF">Pan54_16160</name>
</gene>
<dbReference type="AlphaFoldDB" id="A0A5C5XFF8"/>
<dbReference type="EMBL" id="SJPG01000001">
    <property type="protein sequence ID" value="TWT60885.1"/>
    <property type="molecule type" value="Genomic_DNA"/>
</dbReference>
<comment type="caution">
    <text evidence="1">The sequence shown here is derived from an EMBL/GenBank/DDBJ whole genome shotgun (WGS) entry which is preliminary data.</text>
</comment>
<dbReference type="Proteomes" id="UP000316095">
    <property type="component" value="Unassembled WGS sequence"/>
</dbReference>
<evidence type="ECO:0000313" key="1">
    <source>
        <dbReference type="EMBL" id="TWT60885.1"/>
    </source>
</evidence>
<proteinExistence type="predicted"/>
<organism evidence="1 2">
    <name type="scientific">Rubinisphaera italica</name>
    <dbReference type="NCBI Taxonomy" id="2527969"/>
    <lineage>
        <taxon>Bacteria</taxon>
        <taxon>Pseudomonadati</taxon>
        <taxon>Planctomycetota</taxon>
        <taxon>Planctomycetia</taxon>
        <taxon>Planctomycetales</taxon>
        <taxon>Planctomycetaceae</taxon>
        <taxon>Rubinisphaera</taxon>
    </lineage>
</organism>
<reference evidence="1 2" key="1">
    <citation type="submission" date="2019-02" db="EMBL/GenBank/DDBJ databases">
        <title>Deep-cultivation of Planctomycetes and their phenomic and genomic characterization uncovers novel biology.</title>
        <authorList>
            <person name="Wiegand S."/>
            <person name="Jogler M."/>
            <person name="Boedeker C."/>
            <person name="Pinto D."/>
            <person name="Vollmers J."/>
            <person name="Rivas-Marin E."/>
            <person name="Kohn T."/>
            <person name="Peeters S.H."/>
            <person name="Heuer A."/>
            <person name="Rast P."/>
            <person name="Oberbeckmann S."/>
            <person name="Bunk B."/>
            <person name="Jeske O."/>
            <person name="Meyerdierks A."/>
            <person name="Storesund J.E."/>
            <person name="Kallscheuer N."/>
            <person name="Luecker S."/>
            <person name="Lage O.M."/>
            <person name="Pohl T."/>
            <person name="Merkel B.J."/>
            <person name="Hornburger P."/>
            <person name="Mueller R.-W."/>
            <person name="Bruemmer F."/>
            <person name="Labrenz M."/>
            <person name="Spormann A.M."/>
            <person name="Op Den Camp H."/>
            <person name="Overmann J."/>
            <person name="Amann R."/>
            <person name="Jetten M.S.M."/>
            <person name="Mascher T."/>
            <person name="Medema M.H."/>
            <person name="Devos D.P."/>
            <person name="Kaster A.-K."/>
            <person name="Ovreas L."/>
            <person name="Rohde M."/>
            <person name="Galperin M.Y."/>
            <person name="Jogler C."/>
        </authorList>
    </citation>
    <scope>NUCLEOTIDE SEQUENCE [LARGE SCALE GENOMIC DNA]</scope>
    <source>
        <strain evidence="1 2">Pan54</strain>
    </source>
</reference>
<protein>
    <submittedName>
        <fullName evidence="1">Uncharacterized protein</fullName>
    </submittedName>
</protein>
<evidence type="ECO:0000313" key="2">
    <source>
        <dbReference type="Proteomes" id="UP000316095"/>
    </source>
</evidence>
<sequence>MIPAQPPITIQSIPTLVHIQKLTAAFSRSKHSVLGHLVPKRLQKPFEYGLIVIIGIIRTFVEIP</sequence>
<accession>A0A5C5XFF8</accession>
<name>A0A5C5XFF8_9PLAN</name>